<keyword evidence="2" id="KW-1185">Reference proteome</keyword>
<dbReference type="Proteomes" id="UP001152320">
    <property type="component" value="Chromosome 15"/>
</dbReference>
<dbReference type="AlphaFoldDB" id="A0A9Q1BKP3"/>
<protein>
    <submittedName>
        <fullName evidence="1">Uncharacterized protein</fullName>
    </submittedName>
</protein>
<dbReference type="EMBL" id="JAIZAY010000015">
    <property type="protein sequence ID" value="KAJ8028264.1"/>
    <property type="molecule type" value="Genomic_DNA"/>
</dbReference>
<evidence type="ECO:0000313" key="2">
    <source>
        <dbReference type="Proteomes" id="UP001152320"/>
    </source>
</evidence>
<reference evidence="1" key="1">
    <citation type="submission" date="2021-10" db="EMBL/GenBank/DDBJ databases">
        <title>Tropical sea cucumber genome reveals ecological adaptation and Cuvierian tubules defense mechanism.</title>
        <authorList>
            <person name="Chen T."/>
        </authorList>
    </citation>
    <scope>NUCLEOTIDE SEQUENCE</scope>
    <source>
        <strain evidence="1">Nanhai2018</strain>
        <tissue evidence="1">Muscle</tissue>
    </source>
</reference>
<comment type="caution">
    <text evidence="1">The sequence shown here is derived from an EMBL/GenBank/DDBJ whole genome shotgun (WGS) entry which is preliminary data.</text>
</comment>
<sequence>MAFREMKRSWTVKRNSKKESQINKMFAVMEDWHAPLQEKVCMSLYLDADL</sequence>
<accession>A0A9Q1BKP3</accession>
<proteinExistence type="predicted"/>
<gene>
    <name evidence="1" type="ORF">HOLleu_30454</name>
</gene>
<name>A0A9Q1BKP3_HOLLE</name>
<organism evidence="1 2">
    <name type="scientific">Holothuria leucospilota</name>
    <name type="common">Black long sea cucumber</name>
    <name type="synonym">Mertensiothuria leucospilota</name>
    <dbReference type="NCBI Taxonomy" id="206669"/>
    <lineage>
        <taxon>Eukaryota</taxon>
        <taxon>Metazoa</taxon>
        <taxon>Echinodermata</taxon>
        <taxon>Eleutherozoa</taxon>
        <taxon>Echinozoa</taxon>
        <taxon>Holothuroidea</taxon>
        <taxon>Aspidochirotacea</taxon>
        <taxon>Aspidochirotida</taxon>
        <taxon>Holothuriidae</taxon>
        <taxon>Holothuria</taxon>
    </lineage>
</organism>
<evidence type="ECO:0000313" key="1">
    <source>
        <dbReference type="EMBL" id="KAJ8028264.1"/>
    </source>
</evidence>